<evidence type="ECO:0000313" key="2">
    <source>
        <dbReference type="Proteomes" id="UP001153050"/>
    </source>
</evidence>
<organism evidence="1 2">
    <name type="scientific">Mesorhizobium escarrei</name>
    <dbReference type="NCBI Taxonomy" id="666018"/>
    <lineage>
        <taxon>Bacteria</taxon>
        <taxon>Pseudomonadati</taxon>
        <taxon>Pseudomonadota</taxon>
        <taxon>Alphaproteobacteria</taxon>
        <taxon>Hyphomicrobiales</taxon>
        <taxon>Phyllobacteriaceae</taxon>
        <taxon>Mesorhizobium</taxon>
    </lineage>
</organism>
<keyword evidence="2" id="KW-1185">Reference proteome</keyword>
<evidence type="ECO:0000313" key="1">
    <source>
        <dbReference type="EMBL" id="CAH2405633.1"/>
    </source>
</evidence>
<dbReference type="EMBL" id="CAKXZT010000144">
    <property type="protein sequence ID" value="CAH2405633.1"/>
    <property type="molecule type" value="Genomic_DNA"/>
</dbReference>
<sequence>MLSLARADEALGARAYGLELNQGTKPNQQQGGPPLLGFDGPRPIAELGRCSFEIGSLAGKCDLR</sequence>
<reference evidence="1 2" key="1">
    <citation type="submission" date="2022-03" db="EMBL/GenBank/DDBJ databases">
        <authorList>
            <person name="Brunel B."/>
        </authorList>
    </citation>
    <scope>NUCLEOTIDE SEQUENCE [LARGE SCALE GENOMIC DNA]</scope>
    <source>
        <strain evidence="1">STM5069sample</strain>
    </source>
</reference>
<gene>
    <name evidence="1" type="ORF">MES5069_480027</name>
</gene>
<accession>A0ABM9E8Y6</accession>
<protein>
    <recommendedName>
        <fullName evidence="3">Propionyl-coenzyme A carboxylase alpha polypeptide</fullName>
    </recommendedName>
</protein>
<proteinExistence type="predicted"/>
<dbReference type="Proteomes" id="UP001153050">
    <property type="component" value="Unassembled WGS sequence"/>
</dbReference>
<name>A0ABM9E8Y6_9HYPH</name>
<evidence type="ECO:0008006" key="3">
    <source>
        <dbReference type="Google" id="ProtNLM"/>
    </source>
</evidence>
<comment type="caution">
    <text evidence="1">The sequence shown here is derived from an EMBL/GenBank/DDBJ whole genome shotgun (WGS) entry which is preliminary data.</text>
</comment>